<dbReference type="PANTHER" id="PTHR11575">
    <property type="entry name" value="5'-NUCLEOTIDASE-RELATED"/>
    <property type="match status" value="1"/>
</dbReference>
<dbReference type="Proteomes" id="UP000526501">
    <property type="component" value="Unassembled WGS sequence"/>
</dbReference>
<reference evidence="1 2" key="1">
    <citation type="submission" date="2020-07" db="EMBL/GenBank/DDBJ databases">
        <authorList>
            <person name="Feng X."/>
        </authorList>
    </citation>
    <scope>NUCLEOTIDE SEQUENCE [LARGE SCALE GENOMIC DNA]</scope>
    <source>
        <strain evidence="1 2">JCM23202</strain>
    </source>
</reference>
<dbReference type="InterPro" id="IPR006179">
    <property type="entry name" value="5_nucleotidase/apyrase"/>
</dbReference>
<dbReference type="EMBL" id="JACHVC010000013">
    <property type="protein sequence ID" value="MBC2607872.1"/>
    <property type="molecule type" value="Genomic_DNA"/>
</dbReference>
<dbReference type="GO" id="GO:0016787">
    <property type="term" value="F:hydrolase activity"/>
    <property type="evidence" value="ECO:0007669"/>
    <property type="project" value="InterPro"/>
</dbReference>
<evidence type="ECO:0000313" key="1">
    <source>
        <dbReference type="EMBL" id="MBC2607872.1"/>
    </source>
</evidence>
<protein>
    <recommendedName>
        <fullName evidence="3">2',3'-cyclic-nucleotide 2'-phosphodiesterase/5'-or 3'-nucleotidase, 5'-nucleotidase family</fullName>
    </recommendedName>
</protein>
<keyword evidence="2" id="KW-1185">Reference proteome</keyword>
<comment type="caution">
    <text evidence="1">The sequence shown here is derived from an EMBL/GenBank/DDBJ whole genome shotgun (WGS) entry which is preliminary data.</text>
</comment>
<dbReference type="Gene3D" id="3.90.780.10">
    <property type="entry name" value="5'-Nucleotidase, C-terminal domain"/>
    <property type="match status" value="1"/>
</dbReference>
<proteinExistence type="predicted"/>
<evidence type="ECO:0000313" key="2">
    <source>
        <dbReference type="Proteomes" id="UP000526501"/>
    </source>
</evidence>
<dbReference type="Gene3D" id="3.60.21.10">
    <property type="match status" value="1"/>
</dbReference>
<gene>
    <name evidence="1" type="ORF">H5P27_17595</name>
</gene>
<dbReference type="SUPFAM" id="SSF56300">
    <property type="entry name" value="Metallo-dependent phosphatases"/>
    <property type="match status" value="1"/>
</dbReference>
<name>A0A7X1B8X1_9BACT</name>
<evidence type="ECO:0008006" key="3">
    <source>
        <dbReference type="Google" id="ProtNLM"/>
    </source>
</evidence>
<dbReference type="InterPro" id="IPR029052">
    <property type="entry name" value="Metallo-depent_PP-like"/>
</dbReference>
<organism evidence="1 2">
    <name type="scientific">Pelagicoccus albus</name>
    <dbReference type="NCBI Taxonomy" id="415222"/>
    <lineage>
        <taxon>Bacteria</taxon>
        <taxon>Pseudomonadati</taxon>
        <taxon>Verrucomicrobiota</taxon>
        <taxon>Opitutia</taxon>
        <taxon>Puniceicoccales</taxon>
        <taxon>Pelagicoccaceae</taxon>
        <taxon>Pelagicoccus</taxon>
    </lineage>
</organism>
<sequence length="543" mass="60342">MATHQQDFGQQNYGTHFALPLEMPWICRETPHRNYLRIWLPSSDGVTLPPKPEASQTTLSVFYFSDAHGKHLSLSDPEACRLASLAKFRESEAGDSLLLNGGDDFGGGEPWDLFMEKEGPVPNPLYEYLNAYGVDAICPGNHDLDWGIESLVEKAPRDFPLFIASNLTTSSPLNRVTHDIVLFDFLDKRVAVLGLANTNHIPDPYSDFVDPAKALGNRIADAQSLANIVVVLSHNGTTYDKALLDQLPPGVLLCGAHTHQLIPSIEKSPQTTNYIQAGLGLSVYNKAVWSVSNRWTCSTIPISKFQTSTISQAETNMVAAANQLILAAGEIDVQVEKLQEEDPWTDRYRGQSSTLNWVCDQISASLPPARDNARLIAIGCAFMGNRRLNGSLSKAEWYQLFPYGDQLYKATIPWCLLPRILELNTRRVLEPPGYRDDIGILHFDGKLSYEVELSQDSPKLMRAAYKDMDFHPNQFDTLELYTHSYVASGAGGYSNLFQSAGLDFPSFKVAGPSIRETLWKQAKEHGVQIPPSSQKRFTFLSTD</sequence>
<dbReference type="SUPFAM" id="SSF55816">
    <property type="entry name" value="5'-nucleotidase (syn. UDP-sugar hydrolase), C-terminal domain"/>
    <property type="match status" value="1"/>
</dbReference>
<dbReference type="PANTHER" id="PTHR11575:SF24">
    <property type="entry name" value="5'-NUCLEOTIDASE"/>
    <property type="match status" value="1"/>
</dbReference>
<dbReference type="GO" id="GO:0009166">
    <property type="term" value="P:nucleotide catabolic process"/>
    <property type="evidence" value="ECO:0007669"/>
    <property type="project" value="InterPro"/>
</dbReference>
<dbReference type="InterPro" id="IPR036907">
    <property type="entry name" value="5'-Nucleotdase_C_sf"/>
</dbReference>
<accession>A0A7X1B8X1</accession>
<dbReference type="RefSeq" id="WP_185661735.1">
    <property type="nucleotide sequence ID" value="NZ_CAWPOO010000013.1"/>
</dbReference>
<dbReference type="AlphaFoldDB" id="A0A7X1B8X1"/>